<accession>A0A7S2JLQ7</accession>
<proteinExistence type="predicted"/>
<protein>
    <submittedName>
        <fullName evidence="2">Uncharacterized protein</fullName>
    </submittedName>
</protein>
<sequence>MDLLVGSQVVVRAGTCGAVLAEFSDTRLTVLFDPPPDDGGYRSFNVLPVEIRPWCEPANDVERLPSCRAEAEAGDQSPHRHAGVSLVD</sequence>
<feature type="region of interest" description="Disordered" evidence="1">
    <location>
        <begin position="68"/>
        <end position="88"/>
    </location>
</feature>
<gene>
    <name evidence="2" type="ORF">BRAN1462_LOCUS19571</name>
</gene>
<dbReference type="AlphaFoldDB" id="A0A7S2JLQ7"/>
<evidence type="ECO:0000256" key="1">
    <source>
        <dbReference type="SAM" id="MobiDB-lite"/>
    </source>
</evidence>
<evidence type="ECO:0000313" key="2">
    <source>
        <dbReference type="EMBL" id="CAD9551517.1"/>
    </source>
</evidence>
<reference evidence="2" key="1">
    <citation type="submission" date="2021-01" db="EMBL/GenBank/DDBJ databases">
        <authorList>
            <person name="Corre E."/>
            <person name="Pelletier E."/>
            <person name="Niang G."/>
            <person name="Scheremetjew M."/>
            <person name="Finn R."/>
            <person name="Kale V."/>
            <person name="Holt S."/>
            <person name="Cochrane G."/>
            <person name="Meng A."/>
            <person name="Brown T."/>
            <person name="Cohen L."/>
        </authorList>
    </citation>
    <scope>NUCLEOTIDE SEQUENCE</scope>
    <source>
        <strain evidence="2">RCC3387</strain>
    </source>
</reference>
<name>A0A7S2JLQ7_9DINO</name>
<organism evidence="2">
    <name type="scientific">Zooxanthella nutricula</name>
    <dbReference type="NCBI Taxonomy" id="1333877"/>
    <lineage>
        <taxon>Eukaryota</taxon>
        <taxon>Sar</taxon>
        <taxon>Alveolata</taxon>
        <taxon>Dinophyceae</taxon>
        <taxon>Peridiniales</taxon>
        <taxon>Peridiniales incertae sedis</taxon>
        <taxon>Zooxanthella</taxon>
    </lineage>
</organism>
<dbReference type="EMBL" id="HBGW01030959">
    <property type="protein sequence ID" value="CAD9551517.1"/>
    <property type="molecule type" value="Transcribed_RNA"/>
</dbReference>